<dbReference type="RefSeq" id="WP_258393032.1">
    <property type="nucleotide sequence ID" value="NZ_AP019769.1"/>
</dbReference>
<dbReference type="PANTHER" id="PTHR33295">
    <property type="entry name" value="ATPASE"/>
    <property type="match status" value="1"/>
</dbReference>
<evidence type="ECO:0000259" key="2">
    <source>
        <dbReference type="Pfam" id="PF13635"/>
    </source>
</evidence>
<accession>A0A915SCW4</accession>
<evidence type="ECO:0000313" key="4">
    <source>
        <dbReference type="Proteomes" id="UP001055553"/>
    </source>
</evidence>
<keyword evidence="4" id="KW-1185">Reference proteome</keyword>
<gene>
    <name evidence="3" type="ORF">MJ1_0568</name>
</gene>
<dbReference type="InterPro" id="IPR025420">
    <property type="entry name" value="DUF4143"/>
</dbReference>
<organism evidence="3 4">
    <name type="scientific">Nanobdella aerobiophila</name>
    <dbReference type="NCBI Taxonomy" id="2586965"/>
    <lineage>
        <taxon>Archaea</taxon>
        <taxon>Nanobdellota</taxon>
        <taxon>Nanobdellia</taxon>
        <taxon>Nanobdellales</taxon>
        <taxon>Nanobdellaceae</taxon>
        <taxon>Nanobdella</taxon>
    </lineage>
</organism>
<dbReference type="Pfam" id="PF13635">
    <property type="entry name" value="DUF4143"/>
    <property type="match status" value="1"/>
</dbReference>
<dbReference type="KEGG" id="naer:MJ1_0568"/>
<evidence type="ECO:0000259" key="1">
    <source>
        <dbReference type="Pfam" id="PF13173"/>
    </source>
</evidence>
<evidence type="ECO:0000313" key="3">
    <source>
        <dbReference type="EMBL" id="BBL45718.1"/>
    </source>
</evidence>
<dbReference type="Proteomes" id="UP001055553">
    <property type="component" value="Chromosome"/>
</dbReference>
<dbReference type="PANTHER" id="PTHR33295:SF18">
    <property type="entry name" value="AAA+ ATPASE DOMAIN-CONTAINING PROTEIN"/>
    <property type="match status" value="1"/>
</dbReference>
<dbReference type="InterPro" id="IPR027417">
    <property type="entry name" value="P-loop_NTPase"/>
</dbReference>
<feature type="domain" description="DUF4143" evidence="2">
    <location>
        <begin position="216"/>
        <end position="366"/>
    </location>
</feature>
<dbReference type="Pfam" id="PF13173">
    <property type="entry name" value="AAA_14"/>
    <property type="match status" value="1"/>
</dbReference>
<dbReference type="AlphaFoldDB" id="A0A915SCW4"/>
<dbReference type="InterPro" id="IPR041682">
    <property type="entry name" value="AAA_14"/>
</dbReference>
<dbReference type="SUPFAM" id="SSF52540">
    <property type="entry name" value="P-loop containing nucleoside triphosphate hydrolases"/>
    <property type="match status" value="1"/>
</dbReference>
<protein>
    <submittedName>
        <fullName evidence="3">AAA+ superfamily ATPase</fullName>
    </submittedName>
</protein>
<dbReference type="Gene3D" id="3.40.50.300">
    <property type="entry name" value="P-loop containing nucleotide triphosphate hydrolases"/>
    <property type="match status" value="1"/>
</dbReference>
<name>A0A915SCW4_9ARCH</name>
<feature type="domain" description="AAA" evidence="1">
    <location>
        <begin position="33"/>
        <end position="160"/>
    </location>
</feature>
<dbReference type="EMBL" id="AP019769">
    <property type="protein sequence ID" value="BBL45718.1"/>
    <property type="molecule type" value="Genomic_DNA"/>
</dbReference>
<sequence>MDIKDYFINKKEYIKRLKIYPRELSININKEFVFSIIGPRRSGKTYFLYDLILNKLKLRDEDYIFINFEEEGLDFDKDRIYNIIKSHIEIYEKEPEYLFFDEIQNLKDWEKFIYTLYEQKKYYIFITGSSSKLLSKEIATQFRGRSISYIILPFNFKEILYIKGFEIKKYYTISEKGKILNILNKYLQSGGYPQLILTDIDEQEFFKSLIDSIFYRDIIERYKIKQQYLLELIIKILSSSFSSQYSINKIYNSLKSSGLKVSKKTVYNYIRYLENVFLIFSLRHFDFSIKKMELANKKLYFIDNGIINYLLNNRIPNNIGRLMENTVFIELYKKYKENVYYLYGNNYEIDFLIKEGNNIKQLIQVSYINNYDEIDKREIRSLLKGYKLFNKPELLIITWDYEDTKIIDNINIKFIPLYKWLLNI</sequence>
<proteinExistence type="predicted"/>
<reference evidence="4" key="1">
    <citation type="journal article" date="2022" name="Int. J. Syst. Evol. Microbiol.">
        <title>Nanobdella aerobiophila gen. nov., sp. nov., a thermoacidophilic, obligate ectosymbiotic archaeon, and proposal of Nanobdellaceae fam. nov., Nanobdellales ord. nov. and Nanobdellia class. nov.</title>
        <authorList>
            <person name="Kato S."/>
            <person name="Ogasawara A."/>
            <person name="Itoh T."/>
            <person name="Sakai H.D."/>
            <person name="Shimizu M."/>
            <person name="Yuki M."/>
            <person name="Kaneko M."/>
            <person name="Takashina T."/>
            <person name="Ohkuma M."/>
        </authorList>
    </citation>
    <scope>NUCLEOTIDE SEQUENCE [LARGE SCALE GENOMIC DNA]</scope>
    <source>
        <strain evidence="4">MJ1</strain>
    </source>
</reference>
<dbReference type="GeneID" id="74568514"/>